<dbReference type="EMBL" id="JAGKQM010000009">
    <property type="protein sequence ID" value="KAH0909520.1"/>
    <property type="molecule type" value="Genomic_DNA"/>
</dbReference>
<keyword evidence="8" id="KW-0325">Glycoprotein</keyword>
<proteinExistence type="inferred from homology"/>
<evidence type="ECO:0000256" key="13">
    <source>
        <dbReference type="PROSITE-ProRule" id="PRU10060"/>
    </source>
</evidence>
<dbReference type="Pfam" id="PF09478">
    <property type="entry name" value="CBM49"/>
    <property type="match status" value="1"/>
</dbReference>
<evidence type="ECO:0000256" key="2">
    <source>
        <dbReference type="ARBA" id="ARBA00004613"/>
    </source>
</evidence>
<feature type="chain" id="PRO_5044949800" description="Endoglucanase" evidence="14">
    <location>
        <begin position="22"/>
        <end position="676"/>
    </location>
</feature>
<keyword evidence="11 12" id="KW-0624">Polysaccharide degradation</keyword>
<evidence type="ECO:0000256" key="9">
    <source>
        <dbReference type="ARBA" id="ARBA00023277"/>
    </source>
</evidence>
<feature type="signal peptide" evidence="14">
    <location>
        <begin position="1"/>
        <end position="21"/>
    </location>
</feature>
<dbReference type="InterPro" id="IPR001701">
    <property type="entry name" value="Glyco_hydro_9"/>
</dbReference>
<evidence type="ECO:0000256" key="1">
    <source>
        <dbReference type="ARBA" id="ARBA00000966"/>
    </source>
</evidence>
<feature type="domain" description="Carbohydrate binding" evidence="15">
    <location>
        <begin position="584"/>
        <end position="664"/>
    </location>
</feature>
<organism evidence="16 17">
    <name type="scientific">Brassica napus</name>
    <name type="common">Rape</name>
    <dbReference type="NCBI Taxonomy" id="3708"/>
    <lineage>
        <taxon>Eukaryota</taxon>
        <taxon>Viridiplantae</taxon>
        <taxon>Streptophyta</taxon>
        <taxon>Embryophyta</taxon>
        <taxon>Tracheophyta</taxon>
        <taxon>Spermatophyta</taxon>
        <taxon>Magnoliopsida</taxon>
        <taxon>eudicotyledons</taxon>
        <taxon>Gunneridae</taxon>
        <taxon>Pentapetalae</taxon>
        <taxon>rosids</taxon>
        <taxon>malvids</taxon>
        <taxon>Brassicales</taxon>
        <taxon>Brassicaceae</taxon>
        <taxon>Brassiceae</taxon>
        <taxon>Brassica</taxon>
    </lineage>
</organism>
<dbReference type="InterPro" id="IPR033126">
    <property type="entry name" value="Glyco_hydro_9_Asp/Glu_AS"/>
</dbReference>
<dbReference type="Gene3D" id="1.50.10.10">
    <property type="match status" value="1"/>
</dbReference>
<evidence type="ECO:0000256" key="11">
    <source>
        <dbReference type="ARBA" id="ARBA00023326"/>
    </source>
</evidence>
<evidence type="ECO:0000256" key="10">
    <source>
        <dbReference type="ARBA" id="ARBA00023295"/>
    </source>
</evidence>
<feature type="active site" evidence="13">
    <location>
        <position position="471"/>
    </location>
</feature>
<dbReference type="PROSITE" id="PS00592">
    <property type="entry name" value="GH9_2"/>
    <property type="match status" value="1"/>
</dbReference>
<keyword evidence="9 12" id="KW-0119">Carbohydrate metabolism</keyword>
<dbReference type="SMART" id="SM01063">
    <property type="entry name" value="CBM49"/>
    <property type="match status" value="1"/>
</dbReference>
<dbReference type="PROSITE" id="PS00698">
    <property type="entry name" value="GH9_3"/>
    <property type="match status" value="1"/>
</dbReference>
<evidence type="ECO:0000256" key="6">
    <source>
        <dbReference type="ARBA" id="ARBA00022801"/>
    </source>
</evidence>
<dbReference type="InterPro" id="IPR012341">
    <property type="entry name" value="6hp_glycosidase-like_sf"/>
</dbReference>
<dbReference type="SUPFAM" id="SSF48208">
    <property type="entry name" value="Six-hairpin glycosidases"/>
    <property type="match status" value="1"/>
</dbReference>
<gene>
    <name evidence="16" type="ORF">HID58_032841</name>
</gene>
<evidence type="ECO:0000313" key="17">
    <source>
        <dbReference type="Proteomes" id="UP000824890"/>
    </source>
</evidence>
<evidence type="ECO:0000256" key="12">
    <source>
        <dbReference type="PROSITE-ProRule" id="PRU10059"/>
    </source>
</evidence>
<evidence type="ECO:0000256" key="14">
    <source>
        <dbReference type="RuleBase" id="RU361166"/>
    </source>
</evidence>
<comment type="similarity">
    <text evidence="3 12 14">Belongs to the glycosyl hydrolase 9 (cellulase E) family.</text>
</comment>
<name>A0ABQ8BZ10_BRANA</name>
<dbReference type="EC" id="3.2.1.4" evidence="14"/>
<comment type="caution">
    <text evidence="16">The sequence shown here is derived from an EMBL/GenBank/DDBJ whole genome shotgun (WGS) entry which is preliminary data.</text>
</comment>
<keyword evidence="6 12" id="KW-0378">Hydrolase</keyword>
<reference evidence="16 17" key="1">
    <citation type="submission" date="2021-05" db="EMBL/GenBank/DDBJ databases">
        <title>Genome Assembly of Synthetic Allotetraploid Brassica napus Reveals Homoeologous Exchanges between Subgenomes.</title>
        <authorList>
            <person name="Davis J.T."/>
        </authorList>
    </citation>
    <scope>NUCLEOTIDE SEQUENCE [LARGE SCALE GENOMIC DNA]</scope>
    <source>
        <strain evidence="17">cv. Da-Ae</strain>
        <tissue evidence="16">Seedling</tissue>
    </source>
</reference>
<evidence type="ECO:0000259" key="15">
    <source>
        <dbReference type="SMART" id="SM01063"/>
    </source>
</evidence>
<evidence type="ECO:0000256" key="5">
    <source>
        <dbReference type="ARBA" id="ARBA00022729"/>
    </source>
</evidence>
<dbReference type="InterPro" id="IPR018221">
    <property type="entry name" value="Glyco_hydro_9_His_AS"/>
</dbReference>
<sequence>MTNFASVAALLLLLCFPVAFSGHDYGQALSKSLLFFEAQRSGVLPRNQRVTWRSHSGLNDGKSSGVNLVGGYYDAGDNVKFGLPMAFTVTMMAWSVIEYGNQLAANGELGHSIDAIKWGTDYFIKAHPEPNVLYGEVGDGNTDHYCWQRPEEMTTDRKAYRIDPSNPGSDLAGETAAAMAAASIVFRRSNPAYSRLLLTHAYQLFDFADKYRGKYDSSITVARKYYGSVSGYNDELLWAAAWLYQASNNQFYLDYLGRNGDSMGGTGWSMTEFGWDVKYAGVQTLVAKFLMQGKAGRHTAVFQKFQQKADFFMCSLLGKGSRNIQKTPGGLIFRQRWNNMQFVTSASFLTTVYSDYLTSSRSNLRCSAGNVAPSQLLSFAKSQVDYILGDNPRATSYMVGYGNNFPQRVHHRGSSIVSYKVDRSFVTCRGGYATWFSRKGSDPNLLTGAIVGGPDAYDNFADRRDNYEQTEPATYNNAPLLGVLARLSSGHSGYSQLLPGLFLRFNTFLLYTWEEEWNLELMYFSFFGCLCAVVPAPVVVRRPMPIRKPRVTSPVRGNALVCFCISVEQRVDCVLITCAASGPVAIVQKMTGSWVSKGRTYYRYSTTVINKSPRALKSLNLSIKNLYGPIWGLSRSGNSFGLPSWMHSLQSGKSLEFVYIHSTTPANVAVSGYTLA</sequence>
<comment type="subcellular location">
    <subcellularLocation>
        <location evidence="2">Secreted</location>
    </subcellularLocation>
</comment>
<dbReference type="Proteomes" id="UP000824890">
    <property type="component" value="Unassembled WGS sequence"/>
</dbReference>
<keyword evidence="4" id="KW-0964">Secreted</keyword>
<keyword evidence="17" id="KW-1185">Reference proteome</keyword>
<evidence type="ECO:0000256" key="3">
    <source>
        <dbReference type="ARBA" id="ARBA00007072"/>
    </source>
</evidence>
<dbReference type="InterPro" id="IPR019028">
    <property type="entry name" value="CBM_49"/>
</dbReference>
<evidence type="ECO:0000256" key="4">
    <source>
        <dbReference type="ARBA" id="ARBA00022525"/>
    </source>
</evidence>
<dbReference type="InterPro" id="IPR008928">
    <property type="entry name" value="6-hairpin_glycosidase_sf"/>
</dbReference>
<keyword evidence="7 14" id="KW-0136">Cellulose degradation</keyword>
<feature type="active site" evidence="13">
    <location>
        <position position="462"/>
    </location>
</feature>
<evidence type="ECO:0000256" key="7">
    <source>
        <dbReference type="ARBA" id="ARBA00023001"/>
    </source>
</evidence>
<accession>A0ABQ8BZ10</accession>
<evidence type="ECO:0000256" key="8">
    <source>
        <dbReference type="ARBA" id="ARBA00023180"/>
    </source>
</evidence>
<keyword evidence="5 14" id="KW-0732">Signal</keyword>
<feature type="active site" evidence="12">
    <location>
        <position position="410"/>
    </location>
</feature>
<protein>
    <recommendedName>
        <fullName evidence="14">Endoglucanase</fullName>
        <ecNumber evidence="14">3.2.1.4</ecNumber>
    </recommendedName>
</protein>
<evidence type="ECO:0000313" key="16">
    <source>
        <dbReference type="EMBL" id="KAH0909520.1"/>
    </source>
</evidence>
<dbReference type="PANTHER" id="PTHR22298">
    <property type="entry name" value="ENDO-1,4-BETA-GLUCANASE"/>
    <property type="match status" value="1"/>
</dbReference>
<comment type="catalytic activity">
    <reaction evidence="1 14">
        <text>Endohydrolysis of (1-&gt;4)-beta-D-glucosidic linkages in cellulose, lichenin and cereal beta-D-glucans.</text>
        <dbReference type="EC" id="3.2.1.4"/>
    </reaction>
</comment>
<dbReference type="Pfam" id="PF00759">
    <property type="entry name" value="Glyco_hydro_9"/>
    <property type="match status" value="1"/>
</dbReference>
<keyword evidence="10 12" id="KW-0326">Glycosidase</keyword>